<sequence>MHLLRYYATSTRDWKSDTYYDKLLEASTTLGGASVPLTKARRDKLIAMKREKFGQASESTYLPLLNPLMMVAEDALQKADNEAGLSQDGANVVKEQSEYRPRTSKEAFTDSVVSLEDATLSQVACEAYQKYIPPGDL</sequence>
<keyword evidence="3" id="KW-1185">Reference proteome</keyword>
<accession>A0AAX4KQM8</accession>
<name>A0AAX4KQM8_9TREE</name>
<gene>
    <name evidence="2" type="ORF">V865_006630</name>
</gene>
<dbReference type="GeneID" id="91105431"/>
<reference evidence="2 3" key="1">
    <citation type="submission" date="2024-01" db="EMBL/GenBank/DDBJ databases">
        <title>Comparative genomics of Cryptococcus and Kwoniella reveals pathogenesis evolution and contrasting modes of karyotype evolution via chromosome fusion or intercentromeric recombination.</title>
        <authorList>
            <person name="Coelho M.A."/>
            <person name="David-Palma M."/>
            <person name="Shea T."/>
            <person name="Bowers K."/>
            <person name="McGinley-Smith S."/>
            <person name="Mohammad A.W."/>
            <person name="Gnirke A."/>
            <person name="Yurkov A.M."/>
            <person name="Nowrousian M."/>
            <person name="Sun S."/>
            <person name="Cuomo C.A."/>
            <person name="Heitman J."/>
        </authorList>
    </citation>
    <scope>NUCLEOTIDE SEQUENCE [LARGE SCALE GENOMIC DNA]</scope>
    <source>
        <strain evidence="2 3">PYCC6329</strain>
    </source>
</reference>
<proteinExistence type="predicted"/>
<feature type="compositionally biased region" description="Basic and acidic residues" evidence="1">
    <location>
        <begin position="95"/>
        <end position="105"/>
    </location>
</feature>
<dbReference type="Proteomes" id="UP001358614">
    <property type="component" value="Chromosome 2"/>
</dbReference>
<dbReference type="RefSeq" id="XP_066086485.1">
    <property type="nucleotide sequence ID" value="XM_066230388.1"/>
</dbReference>
<evidence type="ECO:0000313" key="2">
    <source>
        <dbReference type="EMBL" id="WWD08518.1"/>
    </source>
</evidence>
<dbReference type="KEGG" id="ker:91105431"/>
<protein>
    <submittedName>
        <fullName evidence="2">Uncharacterized protein</fullName>
    </submittedName>
</protein>
<evidence type="ECO:0000256" key="1">
    <source>
        <dbReference type="SAM" id="MobiDB-lite"/>
    </source>
</evidence>
<dbReference type="AlphaFoldDB" id="A0AAX4KQM8"/>
<evidence type="ECO:0000313" key="3">
    <source>
        <dbReference type="Proteomes" id="UP001358614"/>
    </source>
</evidence>
<dbReference type="EMBL" id="CP144090">
    <property type="protein sequence ID" value="WWD08518.1"/>
    <property type="molecule type" value="Genomic_DNA"/>
</dbReference>
<feature type="region of interest" description="Disordered" evidence="1">
    <location>
        <begin position="82"/>
        <end position="105"/>
    </location>
</feature>
<organism evidence="2 3">
    <name type="scientific">Kwoniella europaea PYCC6329</name>
    <dbReference type="NCBI Taxonomy" id="1423913"/>
    <lineage>
        <taxon>Eukaryota</taxon>
        <taxon>Fungi</taxon>
        <taxon>Dikarya</taxon>
        <taxon>Basidiomycota</taxon>
        <taxon>Agaricomycotina</taxon>
        <taxon>Tremellomycetes</taxon>
        <taxon>Tremellales</taxon>
        <taxon>Cryptococcaceae</taxon>
        <taxon>Kwoniella</taxon>
    </lineage>
</organism>